<evidence type="ECO:0000256" key="3">
    <source>
        <dbReference type="ARBA" id="ARBA00022475"/>
    </source>
</evidence>
<dbReference type="RefSeq" id="WP_194116575.1">
    <property type="nucleotide sequence ID" value="NZ_JADFUA010000006.1"/>
</dbReference>
<dbReference type="Proteomes" id="UP000604481">
    <property type="component" value="Unassembled WGS sequence"/>
</dbReference>
<evidence type="ECO:0000256" key="2">
    <source>
        <dbReference type="ARBA" id="ARBA00005811"/>
    </source>
</evidence>
<dbReference type="GO" id="GO:0005886">
    <property type="term" value="C:plasma membrane"/>
    <property type="evidence" value="ECO:0007669"/>
    <property type="project" value="UniProtKB-SubCell"/>
</dbReference>
<name>A0A8J7K242_9NEIS</name>
<dbReference type="GO" id="GO:0022857">
    <property type="term" value="F:transmembrane transporter activity"/>
    <property type="evidence" value="ECO:0007669"/>
    <property type="project" value="InterPro"/>
</dbReference>
<proteinExistence type="inferred from homology"/>
<dbReference type="AlphaFoldDB" id="A0A8J7K242"/>
<dbReference type="Pfam" id="PF02472">
    <property type="entry name" value="ExbD"/>
    <property type="match status" value="1"/>
</dbReference>
<evidence type="ECO:0000313" key="10">
    <source>
        <dbReference type="Proteomes" id="UP000604481"/>
    </source>
</evidence>
<sequence>MAFGSFGGPEQAPMAEINTTPLVDVMLVLLVVFIITAPVMHHAVKVELPRATAAKQLAQKQTIRLAIAADGALQWDGQAVLQTELDARFAEVFKRDPLTEIHVFADKAARYDAVAQAMAAAQRAGLSRIGLMTAGGA</sequence>
<dbReference type="Gene3D" id="3.30.420.270">
    <property type="match status" value="1"/>
</dbReference>
<evidence type="ECO:0000256" key="5">
    <source>
        <dbReference type="ARBA" id="ARBA00022989"/>
    </source>
</evidence>
<dbReference type="EMBL" id="JADFUA010000006">
    <property type="protein sequence ID" value="MBE9610061.1"/>
    <property type="molecule type" value="Genomic_DNA"/>
</dbReference>
<dbReference type="GO" id="GO:0015031">
    <property type="term" value="P:protein transport"/>
    <property type="evidence" value="ECO:0007669"/>
    <property type="project" value="UniProtKB-KW"/>
</dbReference>
<comment type="subcellular location">
    <subcellularLocation>
        <location evidence="1">Cell membrane</location>
        <topology evidence="1">Single-pass membrane protein</topology>
    </subcellularLocation>
    <subcellularLocation>
        <location evidence="7">Cell membrane</location>
        <topology evidence="7">Single-pass type II membrane protein</topology>
    </subcellularLocation>
</comment>
<keyword evidence="10" id="KW-1185">Reference proteome</keyword>
<feature type="transmembrane region" description="Helical" evidence="8">
    <location>
        <begin position="20"/>
        <end position="40"/>
    </location>
</feature>
<evidence type="ECO:0000313" key="9">
    <source>
        <dbReference type="EMBL" id="MBE9610061.1"/>
    </source>
</evidence>
<keyword evidence="5 8" id="KW-1133">Transmembrane helix</keyword>
<comment type="similarity">
    <text evidence="2 7">Belongs to the ExbD/TolR family.</text>
</comment>
<keyword evidence="3" id="KW-1003">Cell membrane</keyword>
<organism evidence="9 10">
    <name type="scientific">Chitinilyticum piscinae</name>
    <dbReference type="NCBI Taxonomy" id="2866724"/>
    <lineage>
        <taxon>Bacteria</taxon>
        <taxon>Pseudomonadati</taxon>
        <taxon>Pseudomonadota</taxon>
        <taxon>Betaproteobacteria</taxon>
        <taxon>Neisseriales</taxon>
        <taxon>Chitinibacteraceae</taxon>
        <taxon>Chitinilyticum</taxon>
    </lineage>
</organism>
<reference evidence="9 10" key="1">
    <citation type="submission" date="2020-10" db="EMBL/GenBank/DDBJ databases">
        <title>The genome sequence of Chitinilyticum litopenaei 4Y14.</title>
        <authorList>
            <person name="Liu Y."/>
        </authorList>
    </citation>
    <scope>NUCLEOTIDE SEQUENCE [LARGE SCALE GENOMIC DNA]</scope>
    <source>
        <strain evidence="9 10">4Y14</strain>
    </source>
</reference>
<keyword evidence="4 7" id="KW-0812">Transmembrane</keyword>
<keyword evidence="7" id="KW-0653">Protein transport</keyword>
<dbReference type="PANTHER" id="PTHR30558:SF7">
    <property type="entry name" value="TOL-PAL SYSTEM PROTEIN TOLR"/>
    <property type="match status" value="1"/>
</dbReference>
<gene>
    <name evidence="9" type="ORF">INR99_11990</name>
</gene>
<keyword evidence="6 8" id="KW-0472">Membrane</keyword>
<keyword evidence="7" id="KW-0813">Transport</keyword>
<evidence type="ECO:0000256" key="6">
    <source>
        <dbReference type="ARBA" id="ARBA00023136"/>
    </source>
</evidence>
<evidence type="ECO:0000256" key="7">
    <source>
        <dbReference type="RuleBase" id="RU003879"/>
    </source>
</evidence>
<evidence type="ECO:0000256" key="4">
    <source>
        <dbReference type="ARBA" id="ARBA00022692"/>
    </source>
</evidence>
<evidence type="ECO:0000256" key="8">
    <source>
        <dbReference type="SAM" id="Phobius"/>
    </source>
</evidence>
<accession>A0A8J7K242</accession>
<evidence type="ECO:0000256" key="1">
    <source>
        <dbReference type="ARBA" id="ARBA00004162"/>
    </source>
</evidence>
<comment type="caution">
    <text evidence="9">The sequence shown here is derived from an EMBL/GenBank/DDBJ whole genome shotgun (WGS) entry which is preliminary data.</text>
</comment>
<dbReference type="InterPro" id="IPR003400">
    <property type="entry name" value="ExbD"/>
</dbReference>
<dbReference type="PANTHER" id="PTHR30558">
    <property type="entry name" value="EXBD MEMBRANE COMPONENT OF PMF-DRIVEN MACROMOLECULE IMPORT SYSTEM"/>
    <property type="match status" value="1"/>
</dbReference>
<protein>
    <submittedName>
        <fullName evidence="9">Biopolymer transporter ExbD</fullName>
    </submittedName>
</protein>